<protein>
    <submittedName>
        <fullName evidence="10">ABC transporter permease</fullName>
    </submittedName>
</protein>
<comment type="similarity">
    <text evidence="7">Belongs to the binding-protein-dependent transport system permease family.</text>
</comment>
<dbReference type="Pfam" id="PF00528">
    <property type="entry name" value="BPD_transp_1"/>
    <property type="match status" value="1"/>
</dbReference>
<dbReference type="PANTHER" id="PTHR43386:SF1">
    <property type="entry name" value="D,D-DIPEPTIDE TRANSPORT SYSTEM PERMEASE PROTEIN DDPC-RELATED"/>
    <property type="match status" value="1"/>
</dbReference>
<evidence type="ECO:0000256" key="7">
    <source>
        <dbReference type="RuleBase" id="RU363032"/>
    </source>
</evidence>
<dbReference type="PROSITE" id="PS50928">
    <property type="entry name" value="ABC_TM1"/>
    <property type="match status" value="1"/>
</dbReference>
<evidence type="ECO:0000313" key="11">
    <source>
        <dbReference type="Proteomes" id="UP001431693"/>
    </source>
</evidence>
<keyword evidence="2 7" id="KW-0813">Transport</keyword>
<dbReference type="Gene3D" id="1.10.3720.10">
    <property type="entry name" value="MetI-like"/>
    <property type="match status" value="1"/>
</dbReference>
<evidence type="ECO:0000256" key="2">
    <source>
        <dbReference type="ARBA" id="ARBA00022448"/>
    </source>
</evidence>
<evidence type="ECO:0000256" key="5">
    <source>
        <dbReference type="ARBA" id="ARBA00022989"/>
    </source>
</evidence>
<feature type="transmembrane region" description="Helical" evidence="7">
    <location>
        <begin position="93"/>
        <end position="115"/>
    </location>
</feature>
<keyword evidence="11" id="KW-1185">Reference proteome</keyword>
<dbReference type="PANTHER" id="PTHR43386">
    <property type="entry name" value="OLIGOPEPTIDE TRANSPORT SYSTEM PERMEASE PROTEIN APPC"/>
    <property type="match status" value="1"/>
</dbReference>
<dbReference type="Proteomes" id="UP001431693">
    <property type="component" value="Unassembled WGS sequence"/>
</dbReference>
<keyword evidence="4 7" id="KW-0812">Transmembrane</keyword>
<dbReference type="InterPro" id="IPR050366">
    <property type="entry name" value="BP-dependent_transpt_permease"/>
</dbReference>
<dbReference type="RefSeq" id="WP_283712444.1">
    <property type="nucleotide sequence ID" value="NZ_JASJEW010000001.1"/>
</dbReference>
<dbReference type="CDD" id="cd06261">
    <property type="entry name" value="TM_PBP2"/>
    <property type="match status" value="1"/>
</dbReference>
<proteinExistence type="inferred from homology"/>
<evidence type="ECO:0000256" key="1">
    <source>
        <dbReference type="ARBA" id="ARBA00004651"/>
    </source>
</evidence>
<comment type="subcellular location">
    <subcellularLocation>
        <location evidence="1 7">Cell membrane</location>
        <topology evidence="1 7">Multi-pass membrane protein</topology>
    </subcellularLocation>
</comment>
<feature type="transmembrane region" description="Helical" evidence="7">
    <location>
        <begin position="200"/>
        <end position="220"/>
    </location>
</feature>
<keyword evidence="6 7" id="KW-0472">Membrane</keyword>
<evidence type="ECO:0000256" key="8">
    <source>
        <dbReference type="SAM" id="MobiDB-lite"/>
    </source>
</evidence>
<feature type="domain" description="ABC transmembrane type-1" evidence="9">
    <location>
        <begin position="161"/>
        <end position="350"/>
    </location>
</feature>
<comment type="caution">
    <text evidence="10">The sequence shown here is derived from an EMBL/GenBank/DDBJ whole genome shotgun (WGS) entry which is preliminary data.</text>
</comment>
<evidence type="ECO:0000256" key="3">
    <source>
        <dbReference type="ARBA" id="ARBA00022475"/>
    </source>
</evidence>
<feature type="transmembrane region" description="Helical" evidence="7">
    <location>
        <begin position="330"/>
        <end position="353"/>
    </location>
</feature>
<dbReference type="InterPro" id="IPR000515">
    <property type="entry name" value="MetI-like"/>
</dbReference>
<evidence type="ECO:0000256" key="6">
    <source>
        <dbReference type="ARBA" id="ARBA00023136"/>
    </source>
</evidence>
<feature type="transmembrane region" description="Helical" evidence="7">
    <location>
        <begin position="226"/>
        <end position="243"/>
    </location>
</feature>
<dbReference type="InterPro" id="IPR025966">
    <property type="entry name" value="OppC_N"/>
</dbReference>
<organism evidence="10 11">
    <name type="scientific">Kribbibacterium absianum</name>
    <dbReference type="NCBI Taxonomy" id="3044210"/>
    <lineage>
        <taxon>Bacteria</taxon>
        <taxon>Bacillati</taxon>
        <taxon>Actinomycetota</taxon>
        <taxon>Coriobacteriia</taxon>
        <taxon>Coriobacteriales</taxon>
        <taxon>Kribbibacteriaceae</taxon>
        <taxon>Kribbibacterium</taxon>
    </lineage>
</organism>
<evidence type="ECO:0000256" key="4">
    <source>
        <dbReference type="ARBA" id="ARBA00022692"/>
    </source>
</evidence>
<dbReference type="SUPFAM" id="SSF161098">
    <property type="entry name" value="MetI-like"/>
    <property type="match status" value="1"/>
</dbReference>
<dbReference type="EMBL" id="JASJEX010000001">
    <property type="protein sequence ID" value="MDJ1128804.1"/>
    <property type="molecule type" value="Genomic_DNA"/>
</dbReference>
<evidence type="ECO:0000313" key="10">
    <source>
        <dbReference type="EMBL" id="MDJ1128804.1"/>
    </source>
</evidence>
<keyword evidence="5 7" id="KW-1133">Transmembrane helix</keyword>
<dbReference type="Pfam" id="PF12911">
    <property type="entry name" value="OppC_N"/>
    <property type="match status" value="1"/>
</dbReference>
<feature type="transmembrane region" description="Helical" evidence="7">
    <location>
        <begin position="163"/>
        <end position="188"/>
    </location>
</feature>
<accession>A0ABT6ZIE0</accession>
<gene>
    <name evidence="10" type="ORF">QJ043_01705</name>
</gene>
<evidence type="ECO:0000259" key="9">
    <source>
        <dbReference type="PROSITE" id="PS50928"/>
    </source>
</evidence>
<keyword evidence="3" id="KW-1003">Cell membrane</keyword>
<feature type="compositionally biased region" description="Basic and acidic residues" evidence="8">
    <location>
        <begin position="1"/>
        <end position="35"/>
    </location>
</feature>
<dbReference type="InterPro" id="IPR035906">
    <property type="entry name" value="MetI-like_sf"/>
</dbReference>
<feature type="transmembrane region" description="Helical" evidence="7">
    <location>
        <begin position="274"/>
        <end position="295"/>
    </location>
</feature>
<feature type="region of interest" description="Disordered" evidence="8">
    <location>
        <begin position="1"/>
        <end position="57"/>
    </location>
</feature>
<sequence>MEKKQREEDLDREVRQGLKKMEDRAYDVHEEREQAAGDVEAPYQPSEGSHPSEAEHHRDFRGSYNAVVDEVDKDNATRTLWSDAWGRLRKNRLAIVACVWILVIAVIAVTADLWVQQWLGSPTAIDSTQMSALSRLPPSPEHPFGTDTLGRDVLCRVIYGSRISLTVGLLATAISTVLGLIMGALAAYYGGIWDTIIMRLADIFLAFPYTLFVIVLLAVLGNGIQNVFIAIGILGWPSIARVFRSAILSVKENDYVDAARSMGASDARIIARHIFPNSVASIVVYATMNIGGAILTESALSYLGMGVTPPNPSWGSMIQDGQTYLATEPWLMLMPGLAILTTVLAFTLLGDGLRDALDVKMKDA</sequence>
<reference evidence="10" key="1">
    <citation type="submission" date="2023-05" db="EMBL/GenBank/DDBJ databases">
        <title>[olsenella] sp. nov., isolated from a pig farm feces dump.</title>
        <authorList>
            <person name="Chang Y.-H."/>
        </authorList>
    </citation>
    <scope>NUCLEOTIDE SEQUENCE</scope>
    <source>
        <strain evidence="10">YH-ols2217</strain>
    </source>
</reference>
<name>A0ABT6ZIE0_9ACTN</name>